<dbReference type="Proteomes" id="UP000800200">
    <property type="component" value="Unassembled WGS sequence"/>
</dbReference>
<proteinExistence type="predicted"/>
<evidence type="ECO:0000313" key="1">
    <source>
        <dbReference type="EMBL" id="KAF2187787.1"/>
    </source>
</evidence>
<organism evidence="1 2">
    <name type="scientific">Zopfia rhizophila CBS 207.26</name>
    <dbReference type="NCBI Taxonomy" id="1314779"/>
    <lineage>
        <taxon>Eukaryota</taxon>
        <taxon>Fungi</taxon>
        <taxon>Dikarya</taxon>
        <taxon>Ascomycota</taxon>
        <taxon>Pezizomycotina</taxon>
        <taxon>Dothideomycetes</taxon>
        <taxon>Dothideomycetes incertae sedis</taxon>
        <taxon>Zopfiaceae</taxon>
        <taxon>Zopfia</taxon>
    </lineage>
</organism>
<protein>
    <submittedName>
        <fullName evidence="1">Uncharacterized protein</fullName>
    </submittedName>
</protein>
<keyword evidence="2" id="KW-1185">Reference proteome</keyword>
<dbReference type="AlphaFoldDB" id="A0A6A6E769"/>
<name>A0A6A6E769_9PEZI</name>
<reference evidence="1" key="1">
    <citation type="journal article" date="2020" name="Stud. Mycol.">
        <title>101 Dothideomycetes genomes: a test case for predicting lifestyles and emergence of pathogens.</title>
        <authorList>
            <person name="Haridas S."/>
            <person name="Albert R."/>
            <person name="Binder M."/>
            <person name="Bloem J."/>
            <person name="Labutti K."/>
            <person name="Salamov A."/>
            <person name="Andreopoulos B."/>
            <person name="Baker S."/>
            <person name="Barry K."/>
            <person name="Bills G."/>
            <person name="Bluhm B."/>
            <person name="Cannon C."/>
            <person name="Castanera R."/>
            <person name="Culley D."/>
            <person name="Daum C."/>
            <person name="Ezra D."/>
            <person name="Gonzalez J."/>
            <person name="Henrissat B."/>
            <person name="Kuo A."/>
            <person name="Liang C."/>
            <person name="Lipzen A."/>
            <person name="Lutzoni F."/>
            <person name="Magnuson J."/>
            <person name="Mondo S."/>
            <person name="Nolan M."/>
            <person name="Ohm R."/>
            <person name="Pangilinan J."/>
            <person name="Park H.-J."/>
            <person name="Ramirez L."/>
            <person name="Alfaro M."/>
            <person name="Sun H."/>
            <person name="Tritt A."/>
            <person name="Yoshinaga Y."/>
            <person name="Zwiers L.-H."/>
            <person name="Turgeon B."/>
            <person name="Goodwin S."/>
            <person name="Spatafora J."/>
            <person name="Crous P."/>
            <person name="Grigoriev I."/>
        </authorList>
    </citation>
    <scope>NUCLEOTIDE SEQUENCE</scope>
    <source>
        <strain evidence="1">CBS 207.26</strain>
    </source>
</reference>
<evidence type="ECO:0000313" key="2">
    <source>
        <dbReference type="Proteomes" id="UP000800200"/>
    </source>
</evidence>
<sequence>MDSDMPSYSPQQPHLSSTERPLYYLIATACVLQRQCLLFRLPTCSIREVLASQAASCLSRYIQASGIGSLRIDILPRSDQLPRVRRQQISCLWSTYGWPRMLHYPWMRTWEHWLSTRASRRRTTVSGLRGRILPFSYARSSVHFVYFWSFSRKQEGGYEYMDRLTAC</sequence>
<gene>
    <name evidence="1" type="ORF">K469DRAFT_107202</name>
</gene>
<accession>A0A6A6E769</accession>
<dbReference type="EMBL" id="ML994626">
    <property type="protein sequence ID" value="KAF2187787.1"/>
    <property type="molecule type" value="Genomic_DNA"/>
</dbReference>